<keyword evidence="2" id="KW-1185">Reference proteome</keyword>
<proteinExistence type="predicted"/>
<dbReference type="PANTHER" id="PTHR47331">
    <property type="entry name" value="PHD-TYPE DOMAIN-CONTAINING PROTEIN"/>
    <property type="match status" value="1"/>
</dbReference>
<gene>
    <name evidence="1" type="ORF">Pcinc_000520</name>
</gene>
<dbReference type="AlphaFoldDB" id="A0AAE1GNH0"/>
<protein>
    <submittedName>
        <fullName evidence="1">Uncharacterized protein</fullName>
    </submittedName>
</protein>
<dbReference type="Proteomes" id="UP001286313">
    <property type="component" value="Unassembled WGS sequence"/>
</dbReference>
<dbReference type="EMBL" id="JAWQEG010000031">
    <property type="protein sequence ID" value="KAK3895797.1"/>
    <property type="molecule type" value="Genomic_DNA"/>
</dbReference>
<organism evidence="1 2">
    <name type="scientific">Petrolisthes cinctipes</name>
    <name type="common">Flat porcelain crab</name>
    <dbReference type="NCBI Taxonomy" id="88211"/>
    <lineage>
        <taxon>Eukaryota</taxon>
        <taxon>Metazoa</taxon>
        <taxon>Ecdysozoa</taxon>
        <taxon>Arthropoda</taxon>
        <taxon>Crustacea</taxon>
        <taxon>Multicrustacea</taxon>
        <taxon>Malacostraca</taxon>
        <taxon>Eumalacostraca</taxon>
        <taxon>Eucarida</taxon>
        <taxon>Decapoda</taxon>
        <taxon>Pleocyemata</taxon>
        <taxon>Anomura</taxon>
        <taxon>Galatheoidea</taxon>
        <taxon>Porcellanidae</taxon>
        <taxon>Petrolisthes</taxon>
    </lineage>
</organism>
<name>A0AAE1GNH0_PETCI</name>
<comment type="caution">
    <text evidence="1">The sequence shown here is derived from an EMBL/GenBank/DDBJ whole genome shotgun (WGS) entry which is preliminary data.</text>
</comment>
<evidence type="ECO:0000313" key="1">
    <source>
        <dbReference type="EMBL" id="KAK3895797.1"/>
    </source>
</evidence>
<sequence length="123" mass="14107">MEPGRVIHSPDEGGPFSMKTKLGWIVSGYHRSGKHAHINVNRVQGEKVSIDKMLINMYNRDFQDLNLSSTKRGPSREDTMWLKKVHSSCTQTSDGHYEIALPFRNEVLDVPNNRSLALRDWKD</sequence>
<dbReference type="PANTHER" id="PTHR47331:SF3">
    <property type="match status" value="1"/>
</dbReference>
<evidence type="ECO:0000313" key="2">
    <source>
        <dbReference type="Proteomes" id="UP001286313"/>
    </source>
</evidence>
<reference evidence="1" key="1">
    <citation type="submission" date="2023-10" db="EMBL/GenBank/DDBJ databases">
        <title>Genome assemblies of two species of porcelain crab, Petrolisthes cinctipes and Petrolisthes manimaculis (Anomura: Porcellanidae).</title>
        <authorList>
            <person name="Angst P."/>
        </authorList>
    </citation>
    <scope>NUCLEOTIDE SEQUENCE</scope>
    <source>
        <strain evidence="1">PB745_01</strain>
        <tissue evidence="1">Gill</tissue>
    </source>
</reference>
<accession>A0AAE1GNH0</accession>